<protein>
    <submittedName>
        <fullName evidence="2">Alkene reductase</fullName>
    </submittedName>
</protein>
<gene>
    <name evidence="2" type="ORF">C1167_22875</name>
</gene>
<evidence type="ECO:0000313" key="2">
    <source>
        <dbReference type="EMBL" id="PNF70875.1"/>
    </source>
</evidence>
<sequence>MVMAPMTRSRAVTGNVPNPLAPVYYAQRAQAGLIISEATQVSRQGTGYIRTPGIYSLAQVEAWRRVTDAVHEAGGIIFAQLWHVGRVSHPEFHDGVLPVAPSAINAEADVFTSTGIAQTPVPRALLTSEIADVVSQFRQGAEKASEAGFDGVEIHGSSGYLLDQFLRDGSNKREDHYGGTIINRARFPLEVVSAVSEVLGADRVGFRVGPNMSLHGMSDSSPVETFSYLATQLDAIGIAYLHVTEGIAGPDAPVAGSQRIAPYLRQCFSRTFILNGGYDAQTGEDAINKGEADLIAYGVPFIANPDLPARFACGSDLNVPDPATFYAPGHNDAVGYTDYPTLNKSKKT</sequence>
<evidence type="ECO:0000313" key="3">
    <source>
        <dbReference type="Proteomes" id="UP000236063"/>
    </source>
</evidence>
<dbReference type="Pfam" id="PF00724">
    <property type="entry name" value="Oxidored_FMN"/>
    <property type="match status" value="1"/>
</dbReference>
<dbReference type="CDD" id="cd02933">
    <property type="entry name" value="OYE_like_FMN"/>
    <property type="match status" value="1"/>
</dbReference>
<feature type="domain" description="NADH:flavin oxidoreductase/NADH oxidase N-terminal" evidence="1">
    <location>
        <begin position="1"/>
        <end position="314"/>
    </location>
</feature>
<accession>A0ABX4VRG8</accession>
<name>A0ABX4VRG8_9ENTR</name>
<evidence type="ECO:0000259" key="1">
    <source>
        <dbReference type="Pfam" id="PF00724"/>
    </source>
</evidence>
<proteinExistence type="predicted"/>
<reference evidence="2 3" key="1">
    <citation type="submission" date="2018-01" db="EMBL/GenBank/DDBJ databases">
        <title>Multi-drug resistant Enterobacter species isolated from the International Space Station and comparative genomic analyses with human pathogenic strains.</title>
        <authorList>
            <person name="Singh N.K."/>
            <person name="Bezdan D."/>
            <person name="McIntyre A."/>
            <person name="Sielaff A.C."/>
            <person name="Wheeler K."/>
            <person name="Mason C."/>
            <person name="Venkateswaran K."/>
        </authorList>
    </citation>
    <scope>NUCLEOTIDE SEQUENCE [LARGE SCALE GENOMIC DNA]</scope>
    <source>
        <strain evidence="2 3">IF2SW-P2</strain>
    </source>
</reference>
<comment type="caution">
    <text evidence="2">The sequence shown here is derived from an EMBL/GenBank/DDBJ whole genome shotgun (WGS) entry which is preliminary data.</text>
</comment>
<dbReference type="Gene3D" id="3.20.20.70">
    <property type="entry name" value="Aldolase class I"/>
    <property type="match status" value="1"/>
</dbReference>
<dbReference type="InterPro" id="IPR001155">
    <property type="entry name" value="OxRdtase_FMN_N"/>
</dbReference>
<dbReference type="InterPro" id="IPR045247">
    <property type="entry name" value="Oye-like"/>
</dbReference>
<dbReference type="Proteomes" id="UP000236063">
    <property type="component" value="Unassembled WGS sequence"/>
</dbReference>
<dbReference type="InterPro" id="IPR013785">
    <property type="entry name" value="Aldolase_TIM"/>
</dbReference>
<dbReference type="PANTHER" id="PTHR22893:SF98">
    <property type="entry name" value="OXIDOREDUCTASE"/>
    <property type="match status" value="1"/>
</dbReference>
<dbReference type="EMBL" id="POUR01000001">
    <property type="protein sequence ID" value="PNF70875.1"/>
    <property type="molecule type" value="Genomic_DNA"/>
</dbReference>
<organism evidence="2 3">
    <name type="scientific">Enterobacter bugandensis</name>
    <dbReference type="NCBI Taxonomy" id="881260"/>
    <lineage>
        <taxon>Bacteria</taxon>
        <taxon>Pseudomonadati</taxon>
        <taxon>Pseudomonadota</taxon>
        <taxon>Gammaproteobacteria</taxon>
        <taxon>Enterobacterales</taxon>
        <taxon>Enterobacteriaceae</taxon>
        <taxon>Enterobacter</taxon>
    </lineage>
</organism>
<dbReference type="PANTHER" id="PTHR22893">
    <property type="entry name" value="NADH OXIDOREDUCTASE-RELATED"/>
    <property type="match status" value="1"/>
</dbReference>
<dbReference type="SUPFAM" id="SSF51395">
    <property type="entry name" value="FMN-linked oxidoreductases"/>
    <property type="match status" value="1"/>
</dbReference>
<keyword evidence="3" id="KW-1185">Reference proteome</keyword>